<accession>G8LY37</accession>
<gene>
    <name evidence="8" type="ordered locus">Clocl_1093</name>
</gene>
<reference evidence="8 9" key="2">
    <citation type="journal article" date="2012" name="Stand. Genomic Sci.">
        <title>Complete Genome Sequence of Clostridium clariflavum DSM 19732.</title>
        <authorList>
            <person name="Izquierdo J.A."/>
            <person name="Goodwin L."/>
            <person name="Davenport K.W."/>
            <person name="Teshima H."/>
            <person name="Bruce D."/>
            <person name="Detter C."/>
            <person name="Tapia R."/>
            <person name="Han S."/>
            <person name="Land M."/>
            <person name="Hauser L."/>
            <person name="Jeffries C.D."/>
            <person name="Han J."/>
            <person name="Pitluck S."/>
            <person name="Nolan M."/>
            <person name="Chen A."/>
            <person name="Huntemann M."/>
            <person name="Mavromatis K."/>
            <person name="Mikhailova N."/>
            <person name="Liolios K."/>
            <person name="Woyke T."/>
            <person name="Lynd L.R."/>
        </authorList>
    </citation>
    <scope>NUCLEOTIDE SEQUENCE [LARGE SCALE GENOMIC DNA]</scope>
    <source>
        <strain evidence="9">DSM 19732 / NBRC 101661 / EBR45</strain>
    </source>
</reference>
<reference evidence="9" key="1">
    <citation type="submission" date="2011-12" db="EMBL/GenBank/DDBJ databases">
        <title>Complete sequence of Clostridium clariflavum DSM 19732.</title>
        <authorList>
            <consortium name="US DOE Joint Genome Institute"/>
            <person name="Lucas S."/>
            <person name="Han J."/>
            <person name="Lapidus A."/>
            <person name="Cheng J.-F."/>
            <person name="Goodwin L."/>
            <person name="Pitluck S."/>
            <person name="Peters L."/>
            <person name="Teshima H."/>
            <person name="Detter J.C."/>
            <person name="Han C."/>
            <person name="Tapia R."/>
            <person name="Land M."/>
            <person name="Hauser L."/>
            <person name="Kyrpides N."/>
            <person name="Ivanova N."/>
            <person name="Pagani I."/>
            <person name="Kitzmiller T."/>
            <person name="Lynd L."/>
            <person name="Izquierdo J."/>
            <person name="Woyke T."/>
        </authorList>
    </citation>
    <scope>NUCLEOTIDE SEQUENCE [LARGE SCALE GENOMIC DNA]</scope>
    <source>
        <strain evidence="9">DSM 19732 / NBRC 101661 / EBR45</strain>
    </source>
</reference>
<dbReference type="PANTHER" id="PTHR33885:SF3">
    <property type="entry name" value="PHAGE SHOCK PROTEIN C"/>
    <property type="match status" value="1"/>
</dbReference>
<dbReference type="HOGENOM" id="CLU_099432_0_1_9"/>
<sequence length="156" mass="17665" precursor="true">MTRKIKRSKYDKVIAGVCGGIGEFFEIDPTIIRLVFVFATFFGGIGPLLYFILLFILPENSDYKPSNFFDEDTDDYSDYKMGDFDSDKDFTHVMGDDMKFGSSNAKKSSTFLGISFILLGGMLLLKQFIPRINFIEILPVLLVLLGLIIVFKNGRK</sequence>
<dbReference type="Proteomes" id="UP000005435">
    <property type="component" value="Chromosome"/>
</dbReference>
<evidence type="ECO:0000259" key="7">
    <source>
        <dbReference type="Pfam" id="PF04024"/>
    </source>
</evidence>
<evidence type="ECO:0000256" key="6">
    <source>
        <dbReference type="SAM" id="Phobius"/>
    </source>
</evidence>
<dbReference type="Pfam" id="PF04024">
    <property type="entry name" value="PspC"/>
    <property type="match status" value="1"/>
</dbReference>
<dbReference type="OrthoDB" id="9815286at2"/>
<dbReference type="AlphaFoldDB" id="G8LY37"/>
<feature type="transmembrane region" description="Helical" evidence="6">
    <location>
        <begin position="108"/>
        <end position="125"/>
    </location>
</feature>
<organism evidence="8 9">
    <name type="scientific">Acetivibrio clariflavus (strain DSM 19732 / NBRC 101661 / EBR45)</name>
    <name type="common">Clostridium clariflavum</name>
    <dbReference type="NCBI Taxonomy" id="720554"/>
    <lineage>
        <taxon>Bacteria</taxon>
        <taxon>Bacillati</taxon>
        <taxon>Bacillota</taxon>
        <taxon>Clostridia</taxon>
        <taxon>Eubacteriales</taxon>
        <taxon>Oscillospiraceae</taxon>
        <taxon>Acetivibrio</taxon>
    </lineage>
</organism>
<feature type="transmembrane region" description="Helical" evidence="6">
    <location>
        <begin position="132"/>
        <end position="151"/>
    </location>
</feature>
<keyword evidence="4 6" id="KW-1133">Transmembrane helix</keyword>
<protein>
    <submittedName>
        <fullName evidence="8">Putative stress-responsive transcriptional regulator</fullName>
    </submittedName>
</protein>
<dbReference type="eggNOG" id="COG1983">
    <property type="taxonomic scope" value="Bacteria"/>
</dbReference>
<dbReference type="InterPro" id="IPR007168">
    <property type="entry name" value="Phageshock_PspC_N"/>
</dbReference>
<evidence type="ECO:0000256" key="1">
    <source>
        <dbReference type="ARBA" id="ARBA00004162"/>
    </source>
</evidence>
<dbReference type="InterPro" id="IPR052027">
    <property type="entry name" value="PspC"/>
</dbReference>
<feature type="transmembrane region" description="Helical" evidence="6">
    <location>
        <begin position="34"/>
        <end position="57"/>
    </location>
</feature>
<evidence type="ECO:0000256" key="5">
    <source>
        <dbReference type="ARBA" id="ARBA00023136"/>
    </source>
</evidence>
<feature type="domain" description="Phage shock protein PspC N-terminal" evidence="7">
    <location>
        <begin position="3"/>
        <end position="59"/>
    </location>
</feature>
<keyword evidence="5 6" id="KW-0472">Membrane</keyword>
<evidence type="ECO:0000313" key="8">
    <source>
        <dbReference type="EMBL" id="AEV67768.1"/>
    </source>
</evidence>
<dbReference type="EMBL" id="CP003065">
    <property type="protein sequence ID" value="AEV67768.1"/>
    <property type="molecule type" value="Genomic_DNA"/>
</dbReference>
<evidence type="ECO:0000313" key="9">
    <source>
        <dbReference type="Proteomes" id="UP000005435"/>
    </source>
</evidence>
<dbReference type="GO" id="GO:0005886">
    <property type="term" value="C:plasma membrane"/>
    <property type="evidence" value="ECO:0007669"/>
    <property type="project" value="UniProtKB-SubCell"/>
</dbReference>
<evidence type="ECO:0000256" key="4">
    <source>
        <dbReference type="ARBA" id="ARBA00022989"/>
    </source>
</evidence>
<keyword evidence="2" id="KW-1003">Cell membrane</keyword>
<dbReference type="KEGG" id="ccl:Clocl_1093"/>
<keyword evidence="3 6" id="KW-0812">Transmembrane</keyword>
<dbReference type="RefSeq" id="WP_014254386.1">
    <property type="nucleotide sequence ID" value="NC_016627.1"/>
</dbReference>
<proteinExistence type="predicted"/>
<evidence type="ECO:0000256" key="2">
    <source>
        <dbReference type="ARBA" id="ARBA00022475"/>
    </source>
</evidence>
<comment type="subcellular location">
    <subcellularLocation>
        <location evidence="1">Cell membrane</location>
        <topology evidence="1">Single-pass membrane protein</topology>
    </subcellularLocation>
</comment>
<dbReference type="STRING" id="720554.Clocl_1093"/>
<name>G8LY37_ACECE</name>
<keyword evidence="9" id="KW-1185">Reference proteome</keyword>
<evidence type="ECO:0000256" key="3">
    <source>
        <dbReference type="ARBA" id="ARBA00022692"/>
    </source>
</evidence>
<dbReference type="PANTHER" id="PTHR33885">
    <property type="entry name" value="PHAGE SHOCK PROTEIN C"/>
    <property type="match status" value="1"/>
</dbReference>